<dbReference type="KEGG" id="tet:TTHERM_001054139"/>
<protein>
    <submittedName>
        <fullName evidence="2">Transmembrane protein, putative</fullName>
    </submittedName>
</protein>
<dbReference type="InParanoid" id="W7XFZ4"/>
<dbReference type="AlphaFoldDB" id="W7XFZ4"/>
<gene>
    <name evidence="2" type="ORF">TTHERM_001054139</name>
</gene>
<proteinExistence type="predicted"/>
<keyword evidence="1" id="KW-0472">Membrane</keyword>
<keyword evidence="3" id="KW-1185">Reference proteome</keyword>
<evidence type="ECO:0000256" key="1">
    <source>
        <dbReference type="SAM" id="Phobius"/>
    </source>
</evidence>
<evidence type="ECO:0000313" key="2">
    <source>
        <dbReference type="EMBL" id="EWS72976.1"/>
    </source>
</evidence>
<feature type="transmembrane region" description="Helical" evidence="1">
    <location>
        <begin position="7"/>
        <end position="27"/>
    </location>
</feature>
<name>W7XFZ4_TETTS</name>
<dbReference type="Proteomes" id="UP000009168">
    <property type="component" value="Unassembled WGS sequence"/>
</dbReference>
<dbReference type="RefSeq" id="XP_012654483.1">
    <property type="nucleotide sequence ID" value="XM_012799029.1"/>
</dbReference>
<organism evidence="2 3">
    <name type="scientific">Tetrahymena thermophila (strain SB210)</name>
    <dbReference type="NCBI Taxonomy" id="312017"/>
    <lineage>
        <taxon>Eukaryota</taxon>
        <taxon>Sar</taxon>
        <taxon>Alveolata</taxon>
        <taxon>Ciliophora</taxon>
        <taxon>Intramacronucleata</taxon>
        <taxon>Oligohymenophorea</taxon>
        <taxon>Hymenostomatida</taxon>
        <taxon>Tetrahymenina</taxon>
        <taxon>Tetrahymenidae</taxon>
        <taxon>Tetrahymena</taxon>
    </lineage>
</organism>
<evidence type="ECO:0000313" key="3">
    <source>
        <dbReference type="Proteomes" id="UP000009168"/>
    </source>
</evidence>
<sequence>MNIQKTIAVFILIALSASLVFVGVQIANNTDRSIKQSSFLGQELCIPSSNPCAVSALPPYNYTTPCCPGTVCVGNLFVPTCLPQSSHPQ</sequence>
<dbReference type="GeneID" id="24441570"/>
<reference evidence="3" key="1">
    <citation type="journal article" date="2006" name="PLoS Biol.">
        <title>Macronuclear genome sequence of the ciliate Tetrahymena thermophila, a model eukaryote.</title>
        <authorList>
            <person name="Eisen J.A."/>
            <person name="Coyne R.S."/>
            <person name="Wu M."/>
            <person name="Wu D."/>
            <person name="Thiagarajan M."/>
            <person name="Wortman J.R."/>
            <person name="Badger J.H."/>
            <person name="Ren Q."/>
            <person name="Amedeo P."/>
            <person name="Jones K.M."/>
            <person name="Tallon L.J."/>
            <person name="Delcher A.L."/>
            <person name="Salzberg S.L."/>
            <person name="Silva J.C."/>
            <person name="Haas B.J."/>
            <person name="Majoros W.H."/>
            <person name="Farzad M."/>
            <person name="Carlton J.M."/>
            <person name="Smith R.K. Jr."/>
            <person name="Garg J."/>
            <person name="Pearlman R.E."/>
            <person name="Karrer K.M."/>
            <person name="Sun L."/>
            <person name="Manning G."/>
            <person name="Elde N.C."/>
            <person name="Turkewitz A.P."/>
            <person name="Asai D.J."/>
            <person name="Wilkes D.E."/>
            <person name="Wang Y."/>
            <person name="Cai H."/>
            <person name="Collins K."/>
            <person name="Stewart B.A."/>
            <person name="Lee S.R."/>
            <person name="Wilamowska K."/>
            <person name="Weinberg Z."/>
            <person name="Ruzzo W.L."/>
            <person name="Wloga D."/>
            <person name="Gaertig J."/>
            <person name="Frankel J."/>
            <person name="Tsao C.-C."/>
            <person name="Gorovsky M.A."/>
            <person name="Keeling P.J."/>
            <person name="Waller R.F."/>
            <person name="Patron N.J."/>
            <person name="Cherry J.M."/>
            <person name="Stover N.A."/>
            <person name="Krieger C.J."/>
            <person name="del Toro C."/>
            <person name="Ryder H.F."/>
            <person name="Williamson S.C."/>
            <person name="Barbeau R.A."/>
            <person name="Hamilton E.P."/>
            <person name="Orias E."/>
        </authorList>
    </citation>
    <scope>NUCLEOTIDE SEQUENCE [LARGE SCALE GENOMIC DNA]</scope>
    <source>
        <strain evidence="3">SB210</strain>
    </source>
</reference>
<keyword evidence="1 2" id="KW-0812">Transmembrane</keyword>
<dbReference type="EMBL" id="GG662589">
    <property type="protein sequence ID" value="EWS72976.1"/>
    <property type="molecule type" value="Genomic_DNA"/>
</dbReference>
<keyword evidence="1" id="KW-1133">Transmembrane helix</keyword>
<accession>W7XFZ4</accession>